<dbReference type="NCBIfam" id="NF004469">
    <property type="entry name" value="PRK05800.1"/>
    <property type="match status" value="1"/>
</dbReference>
<evidence type="ECO:0000256" key="16">
    <source>
        <dbReference type="PIRSR" id="PIRSR006135-2"/>
    </source>
</evidence>
<evidence type="ECO:0000256" key="5">
    <source>
        <dbReference type="ARBA" id="ARBA00004692"/>
    </source>
</evidence>
<feature type="binding site" evidence="16">
    <location>
        <begin position="7"/>
        <end position="14"/>
    </location>
    <ligand>
        <name>GTP</name>
        <dbReference type="ChEBI" id="CHEBI:37565"/>
    </ligand>
</feature>
<protein>
    <recommendedName>
        <fullName evidence="14">Bifunctional adenosylcobalamin biosynthesis protein</fullName>
        <ecNumber evidence="14">2.7.1.156</ecNumber>
        <ecNumber evidence="14">2.7.7.62</ecNumber>
    </recommendedName>
</protein>
<dbReference type="OrthoDB" id="9788370at2"/>
<comment type="pathway">
    <text evidence="6 14">Cofactor biosynthesis; adenosylcobalamin biosynthesis; adenosylcobalamin from cob(II)yrinate a,c-diamide: step 5/7.</text>
</comment>
<evidence type="ECO:0000256" key="2">
    <source>
        <dbReference type="ARBA" id="ARBA00000711"/>
    </source>
</evidence>
<dbReference type="PANTHER" id="PTHR34848">
    <property type="match status" value="1"/>
</dbReference>
<dbReference type="Proteomes" id="UP000293172">
    <property type="component" value="Unassembled WGS sequence"/>
</dbReference>
<dbReference type="Pfam" id="PF02283">
    <property type="entry name" value="CobU"/>
    <property type="match status" value="1"/>
</dbReference>
<accession>A0A4Q9R3V8</accession>
<comment type="similarity">
    <text evidence="7 14">Belongs to the CobU/CobP family.</text>
</comment>
<gene>
    <name evidence="17" type="ORF">DNK44_10625</name>
</gene>
<dbReference type="SUPFAM" id="SSF52540">
    <property type="entry name" value="P-loop containing nucleoside triphosphate hydrolases"/>
    <property type="match status" value="1"/>
</dbReference>
<proteinExistence type="inferred from homology"/>
<feature type="binding site" evidence="16">
    <location>
        <begin position="32"/>
        <end position="34"/>
    </location>
    <ligand>
        <name>GTP</name>
        <dbReference type="ChEBI" id="CHEBI:37565"/>
    </ligand>
</feature>
<comment type="catalytic activity">
    <reaction evidence="1 14">
        <text>adenosylcob(III)inamide + ATP = adenosylcob(III)inamide phosphate + ADP + H(+)</text>
        <dbReference type="Rhea" id="RHEA:15769"/>
        <dbReference type="ChEBI" id="CHEBI:2480"/>
        <dbReference type="ChEBI" id="CHEBI:15378"/>
        <dbReference type="ChEBI" id="CHEBI:30616"/>
        <dbReference type="ChEBI" id="CHEBI:58502"/>
        <dbReference type="ChEBI" id="CHEBI:456216"/>
        <dbReference type="EC" id="2.7.1.156"/>
    </reaction>
</comment>
<feature type="active site" description="GMP-histidine intermediate" evidence="15">
    <location>
        <position position="48"/>
    </location>
</feature>
<evidence type="ECO:0000256" key="14">
    <source>
        <dbReference type="PIRNR" id="PIRNR006135"/>
    </source>
</evidence>
<dbReference type="FunFam" id="3.40.50.300:FF:001825">
    <property type="entry name" value="Bifunctional adenosylcobalamin biosynthesis protein"/>
    <property type="match status" value="1"/>
</dbReference>
<organism evidence="17 18">
    <name type="scientific">Phytopseudomonas dryadis</name>
    <dbReference type="NCBI Taxonomy" id="2487520"/>
    <lineage>
        <taxon>Bacteria</taxon>
        <taxon>Pseudomonadati</taxon>
        <taxon>Pseudomonadota</taxon>
        <taxon>Gammaproteobacteria</taxon>
        <taxon>Pseudomonadales</taxon>
        <taxon>Pseudomonadaceae</taxon>
        <taxon>Phytopseudomonas</taxon>
    </lineage>
</organism>
<evidence type="ECO:0000256" key="12">
    <source>
        <dbReference type="ARBA" id="ARBA00022840"/>
    </source>
</evidence>
<comment type="function">
    <text evidence="4 14">Catalyzes ATP-dependent phosphorylation of adenosylcobinamide and addition of GMP to adenosylcobinamide phosphate.</text>
</comment>
<dbReference type="InterPro" id="IPR027417">
    <property type="entry name" value="P-loop_NTPase"/>
</dbReference>
<dbReference type="GO" id="GO:0005524">
    <property type="term" value="F:ATP binding"/>
    <property type="evidence" value="ECO:0007669"/>
    <property type="project" value="UniProtKB-UniRule"/>
</dbReference>
<dbReference type="PIRSF" id="PIRSF006135">
    <property type="entry name" value="CobU"/>
    <property type="match status" value="1"/>
</dbReference>
<dbReference type="EMBL" id="QJUL01000012">
    <property type="protein sequence ID" value="TBU93431.1"/>
    <property type="molecule type" value="Genomic_DNA"/>
</dbReference>
<keyword evidence="17" id="KW-0548">Nucleotidyltransferase</keyword>
<comment type="pathway">
    <text evidence="5 14">Cofactor biosynthesis; adenosylcobalamin biosynthesis; adenosylcobalamin from cob(II)yrinate a,c-diamide: step 6/7.</text>
</comment>
<evidence type="ECO:0000256" key="6">
    <source>
        <dbReference type="ARBA" id="ARBA00005159"/>
    </source>
</evidence>
<feature type="binding site" evidence="16">
    <location>
        <position position="60"/>
    </location>
    <ligand>
        <name>GTP</name>
        <dbReference type="ChEBI" id="CHEBI:37565"/>
    </ligand>
</feature>
<evidence type="ECO:0000313" key="17">
    <source>
        <dbReference type="EMBL" id="TBU93431.1"/>
    </source>
</evidence>
<feature type="binding site" evidence="16">
    <location>
        <begin position="49"/>
        <end position="52"/>
    </location>
    <ligand>
        <name>GTP</name>
        <dbReference type="ChEBI" id="CHEBI:37565"/>
    </ligand>
</feature>
<evidence type="ECO:0000256" key="8">
    <source>
        <dbReference type="ARBA" id="ARBA00022573"/>
    </source>
</evidence>
<dbReference type="Gene3D" id="3.40.50.300">
    <property type="entry name" value="P-loop containing nucleotide triphosphate hydrolases"/>
    <property type="match status" value="1"/>
</dbReference>
<feature type="binding site" evidence="16">
    <location>
        <position position="82"/>
    </location>
    <ligand>
        <name>GTP</name>
        <dbReference type="ChEBI" id="CHEBI:37565"/>
    </ligand>
</feature>
<dbReference type="PANTHER" id="PTHR34848:SF1">
    <property type="entry name" value="BIFUNCTIONAL ADENOSYLCOBALAMIN BIOSYNTHESIS PROTEIN COBU"/>
    <property type="match status" value="1"/>
</dbReference>
<evidence type="ECO:0000256" key="3">
    <source>
        <dbReference type="ARBA" id="ARBA00001522"/>
    </source>
</evidence>
<evidence type="ECO:0000256" key="11">
    <source>
        <dbReference type="ARBA" id="ARBA00022777"/>
    </source>
</evidence>
<dbReference type="RefSeq" id="WP_131197969.1">
    <property type="nucleotide sequence ID" value="NZ_QJUL01000012.1"/>
</dbReference>
<name>A0A4Q9R3V8_9GAMM</name>
<evidence type="ECO:0000256" key="13">
    <source>
        <dbReference type="ARBA" id="ARBA00023134"/>
    </source>
</evidence>
<keyword evidence="13 14" id="KW-0342">GTP-binding</keyword>
<dbReference type="GO" id="GO:0043752">
    <property type="term" value="F:adenosylcobinamide kinase activity"/>
    <property type="evidence" value="ECO:0007669"/>
    <property type="project" value="UniProtKB-EC"/>
</dbReference>
<dbReference type="GO" id="GO:0005525">
    <property type="term" value="F:GTP binding"/>
    <property type="evidence" value="ECO:0007669"/>
    <property type="project" value="UniProtKB-UniRule"/>
</dbReference>
<sequence length="173" mass="19162">MHELILGGARSGKSRLAERLAEASGLEVTYIATSQALDGEMSSRILQHRQRRPPHWGLVEEPLQLARVLRERATAQRCLLVDCLTLWLTNLLLLDDIERLQQERDALLACLEELPGRLILVSNESGLGVVPLGELSRRYVDEAGWLHQALAARCPRVVFCVAGLPMVLKGAAL</sequence>
<dbReference type="GO" id="GO:0008820">
    <property type="term" value="F:cobinamide phosphate guanylyltransferase activity"/>
    <property type="evidence" value="ECO:0007669"/>
    <property type="project" value="UniProtKB-UniRule"/>
</dbReference>
<comment type="catalytic activity">
    <reaction evidence="3">
        <text>adenosylcob(III)inamide + GTP = adenosylcob(III)inamide phosphate + GDP + H(+)</text>
        <dbReference type="Rhea" id="RHEA:15765"/>
        <dbReference type="ChEBI" id="CHEBI:2480"/>
        <dbReference type="ChEBI" id="CHEBI:15378"/>
        <dbReference type="ChEBI" id="CHEBI:37565"/>
        <dbReference type="ChEBI" id="CHEBI:58189"/>
        <dbReference type="ChEBI" id="CHEBI:58502"/>
        <dbReference type="EC" id="2.7.1.156"/>
    </reaction>
</comment>
<comment type="caution">
    <text evidence="17">The sequence shown here is derived from an EMBL/GenBank/DDBJ whole genome shotgun (WGS) entry which is preliminary data.</text>
</comment>
<evidence type="ECO:0000256" key="7">
    <source>
        <dbReference type="ARBA" id="ARBA00007490"/>
    </source>
</evidence>
<dbReference type="EC" id="2.7.1.156" evidence="14"/>
<keyword evidence="10 14" id="KW-0547">Nucleotide-binding</keyword>
<evidence type="ECO:0000256" key="15">
    <source>
        <dbReference type="PIRSR" id="PIRSR006135-1"/>
    </source>
</evidence>
<keyword evidence="12 14" id="KW-0067">ATP-binding</keyword>
<evidence type="ECO:0000256" key="10">
    <source>
        <dbReference type="ARBA" id="ARBA00022741"/>
    </source>
</evidence>
<dbReference type="UniPathway" id="UPA00148">
    <property type="reaction ID" value="UER00236"/>
</dbReference>
<dbReference type="GO" id="GO:0009236">
    <property type="term" value="P:cobalamin biosynthetic process"/>
    <property type="evidence" value="ECO:0007669"/>
    <property type="project" value="UniProtKB-UniRule"/>
</dbReference>
<evidence type="ECO:0000256" key="4">
    <source>
        <dbReference type="ARBA" id="ARBA00003889"/>
    </source>
</evidence>
<keyword evidence="8 14" id="KW-0169">Cobalamin biosynthesis</keyword>
<comment type="catalytic activity">
    <reaction evidence="2 14">
        <text>adenosylcob(III)inamide phosphate + GTP + H(+) = adenosylcob(III)inamide-GDP + diphosphate</text>
        <dbReference type="Rhea" id="RHEA:22712"/>
        <dbReference type="ChEBI" id="CHEBI:15378"/>
        <dbReference type="ChEBI" id="CHEBI:33019"/>
        <dbReference type="ChEBI" id="CHEBI:37565"/>
        <dbReference type="ChEBI" id="CHEBI:58502"/>
        <dbReference type="ChEBI" id="CHEBI:60487"/>
        <dbReference type="EC" id="2.7.7.62"/>
    </reaction>
</comment>
<dbReference type="CDD" id="cd00544">
    <property type="entry name" value="CobU"/>
    <property type="match status" value="1"/>
</dbReference>
<evidence type="ECO:0000256" key="1">
    <source>
        <dbReference type="ARBA" id="ARBA00000312"/>
    </source>
</evidence>
<dbReference type="AlphaFoldDB" id="A0A4Q9R3V8"/>
<dbReference type="EC" id="2.7.7.62" evidence="14"/>
<evidence type="ECO:0000256" key="9">
    <source>
        <dbReference type="ARBA" id="ARBA00022679"/>
    </source>
</evidence>
<keyword evidence="9 14" id="KW-0808">Transferase</keyword>
<evidence type="ECO:0000313" key="18">
    <source>
        <dbReference type="Proteomes" id="UP000293172"/>
    </source>
</evidence>
<dbReference type="InterPro" id="IPR003203">
    <property type="entry name" value="CobU/CobP"/>
</dbReference>
<keyword evidence="11 14" id="KW-0418">Kinase</keyword>
<reference evidence="17 18" key="1">
    <citation type="submission" date="2018-06" db="EMBL/GenBank/DDBJ databases">
        <title>Three novel Pseudomonas species isolated from symptomatic oak.</title>
        <authorList>
            <person name="Bueno-Gonzalez V."/>
            <person name="Brady C."/>
        </authorList>
    </citation>
    <scope>NUCLEOTIDE SEQUENCE [LARGE SCALE GENOMIC DNA]</scope>
    <source>
        <strain evidence="17 18">P6B</strain>
    </source>
</reference>